<sequence>MPLLQVEDLQVTYSPRDSAAVRAVDHVSFTVGEGEFVGLLGESGCGKSTLGHAVLRLLEKPAAITGGRITFDGRDVTRLDEDELRPMRWADLSTVFQSSMNSLNPVITVREQFADAIAAHPEATGGKVDVDERAGELLEMVSLDRGVLRRYPHELSGGMKQRVALALALVLRPRFVLLDEPTTGLDVVVQRDILDRLRELQRRLGFAVLFISHDLGTVMEMADRVMVMYAGEIVESRPAADMVVRQLHPYSAGLLGSYADPRDADVEVAYTPGRPPDLSRRHDGCLFQPRCPVAVDACRTRHPSLVPVERGEARCLLLEGPAEQAAHGGRQGAEAAPGTASAPVPPPVRNVAVFSTTADSRGREGGEPVMTVEGVGKTYRTKRGLGFTSTRAVRNVSFTLRPGRVSALVGESGSGKSTIARLLTGVERPSRGSVRFKGTRVDRLRRSALRRYRRHVQLVFQDPFSALNPTRTLAYALGRPLRNHLGMDGRQARARAAELLETVGLSPAEQYLDKLPSQLSGGQRQRVVIARALAPEPEVLIADEPISMLDVSIRAEILELLDTLVRDRGIAMLYITHDLLSARLLADEVMVLNQGSMVEHGPTLEVIGDAKDPYTRRLLAAIPRPGTSRVPAMAGSPAEAATGGTGGAEQRPPGI</sequence>
<dbReference type="PANTHER" id="PTHR43297:SF14">
    <property type="entry name" value="ATPASE AAA-TYPE CORE DOMAIN-CONTAINING PROTEIN"/>
    <property type="match status" value="1"/>
</dbReference>
<comment type="subcellular location">
    <subcellularLocation>
        <location evidence="1">Cell membrane</location>
        <topology evidence="1">Peripheral membrane protein</topology>
    </subcellularLocation>
</comment>
<evidence type="ECO:0000256" key="1">
    <source>
        <dbReference type="ARBA" id="ARBA00004202"/>
    </source>
</evidence>
<keyword evidence="9" id="KW-0472">Membrane</keyword>
<name>A0ABQ2LVC1_9ACTN</name>
<dbReference type="Gene3D" id="3.40.50.300">
    <property type="entry name" value="P-loop containing nucleotide triphosphate hydrolases"/>
    <property type="match status" value="2"/>
</dbReference>
<evidence type="ECO:0000256" key="4">
    <source>
        <dbReference type="ARBA" id="ARBA00022475"/>
    </source>
</evidence>
<reference evidence="13" key="1">
    <citation type="journal article" date="2019" name="Int. J. Syst. Evol. Microbiol.">
        <title>The Global Catalogue of Microorganisms (GCM) 10K type strain sequencing project: providing services to taxonomists for standard genome sequencing and annotation.</title>
        <authorList>
            <consortium name="The Broad Institute Genomics Platform"/>
            <consortium name="The Broad Institute Genome Sequencing Center for Infectious Disease"/>
            <person name="Wu L."/>
            <person name="Ma J."/>
        </authorList>
    </citation>
    <scope>NUCLEOTIDE SEQUENCE [LARGE SCALE GENOMIC DNA]</scope>
    <source>
        <strain evidence="13">CGMCC 4.7178</strain>
    </source>
</reference>
<protein>
    <submittedName>
        <fullName evidence="12">ABC transporter ATP-binding protein</fullName>
    </submittedName>
</protein>
<feature type="region of interest" description="Disordered" evidence="10">
    <location>
        <begin position="326"/>
        <end position="348"/>
    </location>
</feature>
<evidence type="ECO:0000259" key="11">
    <source>
        <dbReference type="PROSITE" id="PS50893"/>
    </source>
</evidence>
<evidence type="ECO:0000256" key="6">
    <source>
        <dbReference type="ARBA" id="ARBA00022741"/>
    </source>
</evidence>
<dbReference type="InterPro" id="IPR027417">
    <property type="entry name" value="P-loop_NTPase"/>
</dbReference>
<dbReference type="Pfam" id="PF08352">
    <property type="entry name" value="oligo_HPY"/>
    <property type="match status" value="2"/>
</dbReference>
<evidence type="ECO:0000256" key="9">
    <source>
        <dbReference type="ARBA" id="ARBA00023136"/>
    </source>
</evidence>
<dbReference type="NCBIfam" id="TIGR01727">
    <property type="entry name" value="oligo_HPY"/>
    <property type="match status" value="1"/>
</dbReference>
<comment type="similarity">
    <text evidence="2">Belongs to the ABC transporter superfamily.</text>
</comment>
<evidence type="ECO:0000256" key="7">
    <source>
        <dbReference type="ARBA" id="ARBA00022840"/>
    </source>
</evidence>
<dbReference type="PANTHER" id="PTHR43297">
    <property type="entry name" value="OLIGOPEPTIDE TRANSPORT ATP-BINDING PROTEIN APPD"/>
    <property type="match status" value="1"/>
</dbReference>
<comment type="caution">
    <text evidence="12">The sequence shown here is derived from an EMBL/GenBank/DDBJ whole genome shotgun (WGS) entry which is preliminary data.</text>
</comment>
<keyword evidence="6" id="KW-0547">Nucleotide-binding</keyword>
<dbReference type="SMART" id="SM00382">
    <property type="entry name" value="AAA"/>
    <property type="match status" value="2"/>
</dbReference>
<dbReference type="NCBIfam" id="NF008453">
    <property type="entry name" value="PRK11308.1"/>
    <property type="match status" value="2"/>
</dbReference>
<dbReference type="SUPFAM" id="SSF52540">
    <property type="entry name" value="P-loop containing nucleoside triphosphate hydrolases"/>
    <property type="match status" value="2"/>
</dbReference>
<dbReference type="PROSITE" id="PS50893">
    <property type="entry name" value="ABC_TRANSPORTER_2"/>
    <property type="match status" value="2"/>
</dbReference>
<proteinExistence type="inferred from homology"/>
<dbReference type="InterPro" id="IPR003593">
    <property type="entry name" value="AAA+_ATPase"/>
</dbReference>
<feature type="domain" description="ABC transporter" evidence="11">
    <location>
        <begin position="4"/>
        <end position="255"/>
    </location>
</feature>
<feature type="domain" description="ABC transporter" evidence="11">
    <location>
        <begin position="370"/>
        <end position="619"/>
    </location>
</feature>
<evidence type="ECO:0000256" key="2">
    <source>
        <dbReference type="ARBA" id="ARBA00005417"/>
    </source>
</evidence>
<keyword evidence="13" id="KW-1185">Reference proteome</keyword>
<keyword evidence="3" id="KW-0813">Transport</keyword>
<keyword evidence="5" id="KW-0997">Cell inner membrane</keyword>
<keyword evidence="7 12" id="KW-0067">ATP-binding</keyword>
<dbReference type="InterPro" id="IPR017871">
    <property type="entry name" value="ABC_transporter-like_CS"/>
</dbReference>
<keyword evidence="8" id="KW-1278">Translocase</keyword>
<dbReference type="InterPro" id="IPR050388">
    <property type="entry name" value="ABC_Ni/Peptide_Import"/>
</dbReference>
<dbReference type="PROSITE" id="PS00211">
    <property type="entry name" value="ABC_TRANSPORTER_1"/>
    <property type="match status" value="2"/>
</dbReference>
<gene>
    <name evidence="12" type="primary">oppD</name>
    <name evidence="12" type="ORF">GCM10012287_04070</name>
</gene>
<dbReference type="InterPro" id="IPR003439">
    <property type="entry name" value="ABC_transporter-like_ATP-bd"/>
</dbReference>
<evidence type="ECO:0000256" key="10">
    <source>
        <dbReference type="SAM" id="MobiDB-lite"/>
    </source>
</evidence>
<dbReference type="CDD" id="cd03257">
    <property type="entry name" value="ABC_NikE_OppD_transporters"/>
    <property type="match status" value="2"/>
</dbReference>
<feature type="region of interest" description="Disordered" evidence="10">
    <location>
        <begin position="626"/>
        <end position="655"/>
    </location>
</feature>
<accession>A0ABQ2LVC1</accession>
<evidence type="ECO:0000313" key="12">
    <source>
        <dbReference type="EMBL" id="GGO42663.1"/>
    </source>
</evidence>
<dbReference type="RefSeq" id="WP_189035269.1">
    <property type="nucleotide sequence ID" value="NZ_BMMP01000001.1"/>
</dbReference>
<dbReference type="InterPro" id="IPR013563">
    <property type="entry name" value="Oligopep_ABC_C"/>
</dbReference>
<dbReference type="GO" id="GO:0005524">
    <property type="term" value="F:ATP binding"/>
    <property type="evidence" value="ECO:0007669"/>
    <property type="project" value="UniProtKB-KW"/>
</dbReference>
<evidence type="ECO:0000256" key="5">
    <source>
        <dbReference type="ARBA" id="ARBA00022519"/>
    </source>
</evidence>
<dbReference type="EMBL" id="BMMP01000001">
    <property type="protein sequence ID" value="GGO42663.1"/>
    <property type="molecule type" value="Genomic_DNA"/>
</dbReference>
<evidence type="ECO:0000313" key="13">
    <source>
        <dbReference type="Proteomes" id="UP000631535"/>
    </source>
</evidence>
<dbReference type="Proteomes" id="UP000631535">
    <property type="component" value="Unassembled WGS sequence"/>
</dbReference>
<keyword evidence="4" id="KW-1003">Cell membrane</keyword>
<dbReference type="NCBIfam" id="NF007739">
    <property type="entry name" value="PRK10419.1"/>
    <property type="match status" value="2"/>
</dbReference>
<evidence type="ECO:0000256" key="3">
    <source>
        <dbReference type="ARBA" id="ARBA00022448"/>
    </source>
</evidence>
<organism evidence="12 13">
    <name type="scientific">Streptomyces daqingensis</name>
    <dbReference type="NCBI Taxonomy" id="1472640"/>
    <lineage>
        <taxon>Bacteria</taxon>
        <taxon>Bacillati</taxon>
        <taxon>Actinomycetota</taxon>
        <taxon>Actinomycetes</taxon>
        <taxon>Kitasatosporales</taxon>
        <taxon>Streptomycetaceae</taxon>
        <taxon>Streptomyces</taxon>
    </lineage>
</organism>
<evidence type="ECO:0000256" key="8">
    <source>
        <dbReference type="ARBA" id="ARBA00022967"/>
    </source>
</evidence>
<dbReference type="Pfam" id="PF00005">
    <property type="entry name" value="ABC_tran"/>
    <property type="match status" value="2"/>
</dbReference>